<gene>
    <name evidence="6" type="ordered locus">Plabr_3376</name>
</gene>
<keyword evidence="2" id="KW-0132">Cell division</keyword>
<dbReference type="InterPro" id="IPR005234">
    <property type="entry name" value="ScpB_csome_segregation"/>
</dbReference>
<dbReference type="AlphaFoldDB" id="F0SM18"/>
<dbReference type="OrthoDB" id="9806226at2"/>
<evidence type="ECO:0000256" key="4">
    <source>
        <dbReference type="ARBA" id="ARBA00023306"/>
    </source>
</evidence>
<dbReference type="STRING" id="756272.Plabr_3376"/>
<dbReference type="EMBL" id="CP002546">
    <property type="protein sequence ID" value="ADY60973.1"/>
    <property type="molecule type" value="Genomic_DNA"/>
</dbReference>
<proteinExistence type="predicted"/>
<dbReference type="GO" id="GO:0051301">
    <property type="term" value="P:cell division"/>
    <property type="evidence" value="ECO:0007669"/>
    <property type="project" value="UniProtKB-KW"/>
</dbReference>
<keyword evidence="7" id="KW-1185">Reference proteome</keyword>
<evidence type="ECO:0000313" key="6">
    <source>
        <dbReference type="EMBL" id="ADY60973.1"/>
    </source>
</evidence>
<organism evidence="6 7">
    <name type="scientific">Rubinisphaera brasiliensis (strain ATCC 49424 / DSM 5305 / JCM 21570 / IAM 15109 / NBRC 103401 / IFAM 1448)</name>
    <name type="common">Planctomyces brasiliensis</name>
    <dbReference type="NCBI Taxonomy" id="756272"/>
    <lineage>
        <taxon>Bacteria</taxon>
        <taxon>Pseudomonadati</taxon>
        <taxon>Planctomycetota</taxon>
        <taxon>Planctomycetia</taxon>
        <taxon>Planctomycetales</taxon>
        <taxon>Planctomycetaceae</taxon>
        <taxon>Rubinisphaera</taxon>
    </lineage>
</organism>
<keyword evidence="4" id="KW-0131">Cell cycle</keyword>
<evidence type="ECO:0000256" key="1">
    <source>
        <dbReference type="ARBA" id="ARBA00022490"/>
    </source>
</evidence>
<reference evidence="7" key="1">
    <citation type="submission" date="2011-02" db="EMBL/GenBank/DDBJ databases">
        <title>The complete genome of Planctomyces brasiliensis DSM 5305.</title>
        <authorList>
            <person name="Lucas S."/>
            <person name="Copeland A."/>
            <person name="Lapidus A."/>
            <person name="Bruce D."/>
            <person name="Goodwin L."/>
            <person name="Pitluck S."/>
            <person name="Kyrpides N."/>
            <person name="Mavromatis K."/>
            <person name="Pagani I."/>
            <person name="Ivanova N."/>
            <person name="Ovchinnikova G."/>
            <person name="Lu M."/>
            <person name="Detter J.C."/>
            <person name="Han C."/>
            <person name="Land M."/>
            <person name="Hauser L."/>
            <person name="Markowitz V."/>
            <person name="Cheng J.-F."/>
            <person name="Hugenholtz P."/>
            <person name="Woyke T."/>
            <person name="Wu D."/>
            <person name="Tindall B."/>
            <person name="Pomrenke H.G."/>
            <person name="Brambilla E."/>
            <person name="Klenk H.-P."/>
            <person name="Eisen J.A."/>
        </authorList>
    </citation>
    <scope>NUCLEOTIDE SEQUENCE [LARGE SCALE GENOMIC DNA]</scope>
    <source>
        <strain evidence="7">ATCC 49424 / DSM 5305 / JCM 21570 / NBRC 103401 / IFAM 1448</strain>
    </source>
</reference>
<protein>
    <submittedName>
        <fullName evidence="6">Chromosome segregation and condensation protein, ScpB</fullName>
    </submittedName>
</protein>
<dbReference type="eggNOG" id="COG1386">
    <property type="taxonomic scope" value="Bacteria"/>
</dbReference>
<dbReference type="SUPFAM" id="SSF46785">
    <property type="entry name" value="Winged helix' DNA-binding domain"/>
    <property type="match status" value="2"/>
</dbReference>
<dbReference type="Pfam" id="PF04079">
    <property type="entry name" value="SMC_ScpB"/>
    <property type="match status" value="1"/>
</dbReference>
<dbReference type="GO" id="GO:0051304">
    <property type="term" value="P:chromosome separation"/>
    <property type="evidence" value="ECO:0007669"/>
    <property type="project" value="InterPro"/>
</dbReference>
<dbReference type="KEGG" id="pbs:Plabr_3376"/>
<feature type="compositionally biased region" description="Low complexity" evidence="5">
    <location>
        <begin position="238"/>
        <end position="247"/>
    </location>
</feature>
<dbReference type="PANTHER" id="PTHR34298">
    <property type="entry name" value="SEGREGATION AND CONDENSATION PROTEIN B"/>
    <property type="match status" value="1"/>
</dbReference>
<evidence type="ECO:0000256" key="2">
    <source>
        <dbReference type="ARBA" id="ARBA00022618"/>
    </source>
</evidence>
<dbReference type="Proteomes" id="UP000006860">
    <property type="component" value="Chromosome"/>
</dbReference>
<accession>F0SM18</accession>
<evidence type="ECO:0000313" key="7">
    <source>
        <dbReference type="Proteomes" id="UP000006860"/>
    </source>
</evidence>
<dbReference type="HOGENOM" id="CLU_045647_5_2_0"/>
<dbReference type="InterPro" id="IPR036390">
    <property type="entry name" value="WH_DNA-bd_sf"/>
</dbReference>
<dbReference type="PANTHER" id="PTHR34298:SF2">
    <property type="entry name" value="SEGREGATION AND CONDENSATION PROTEIN B"/>
    <property type="match status" value="1"/>
</dbReference>
<dbReference type="InterPro" id="IPR036388">
    <property type="entry name" value="WH-like_DNA-bd_sf"/>
</dbReference>
<sequence length="247" mass="27799">MSLEPAYQHSFSTPNIYARPWNCRTCHGFRPVLAGQETPVDAGPTLIRSPQTARLEAVLFVADSPLTPKKLFEAAKLIDAKQCVQLIDELNEMYDAENSPFRIEQIASGYQLLTRPEYSQWLGRVHQRTVELKLTPPTLETLTIIAYRQPITRADVEAIRGVQCSDVIKQLMERQLIRIGGEEDSLGRPYLYETTKAFLQYMGIRRINQLPNYEELRKPASTSGDSTGKDDNEEEAAESAPAAQQAS</sequence>
<keyword evidence="1" id="KW-0963">Cytoplasm</keyword>
<dbReference type="Gene3D" id="1.10.10.10">
    <property type="entry name" value="Winged helix-like DNA-binding domain superfamily/Winged helix DNA-binding domain"/>
    <property type="match status" value="2"/>
</dbReference>
<evidence type="ECO:0000256" key="3">
    <source>
        <dbReference type="ARBA" id="ARBA00022829"/>
    </source>
</evidence>
<feature type="region of interest" description="Disordered" evidence="5">
    <location>
        <begin position="214"/>
        <end position="247"/>
    </location>
</feature>
<dbReference type="NCBIfam" id="TIGR00281">
    <property type="entry name" value="SMC-Scp complex subunit ScpB"/>
    <property type="match status" value="1"/>
</dbReference>
<name>F0SM18_RUBBR</name>
<keyword evidence="3" id="KW-0159">Chromosome partition</keyword>
<evidence type="ECO:0000256" key="5">
    <source>
        <dbReference type="SAM" id="MobiDB-lite"/>
    </source>
</evidence>